<evidence type="ECO:0000313" key="2">
    <source>
        <dbReference type="Proteomes" id="UP000176431"/>
    </source>
</evidence>
<evidence type="ECO:0008006" key="3">
    <source>
        <dbReference type="Google" id="ProtNLM"/>
    </source>
</evidence>
<name>A0A1F5B213_9BACT</name>
<dbReference type="AlphaFoldDB" id="A0A1F5B213"/>
<dbReference type="EMBL" id="MEYK01000036">
    <property type="protein sequence ID" value="OGD24652.1"/>
    <property type="molecule type" value="Genomic_DNA"/>
</dbReference>
<protein>
    <recommendedName>
        <fullName evidence="3">Translation elongation factor-like protein</fullName>
    </recommendedName>
</protein>
<reference evidence="1 2" key="1">
    <citation type="journal article" date="2016" name="Nat. Commun.">
        <title>Thousands of microbial genomes shed light on interconnected biogeochemical processes in an aquifer system.</title>
        <authorList>
            <person name="Anantharaman K."/>
            <person name="Brown C.T."/>
            <person name="Hug L.A."/>
            <person name="Sharon I."/>
            <person name="Castelle C.J."/>
            <person name="Probst A.J."/>
            <person name="Thomas B.C."/>
            <person name="Singh A."/>
            <person name="Wilkins M.J."/>
            <person name="Karaoz U."/>
            <person name="Brodie E.L."/>
            <person name="Williams K.H."/>
            <person name="Hubbard S.S."/>
            <person name="Banfield J.F."/>
        </authorList>
    </citation>
    <scope>NUCLEOTIDE SEQUENCE [LARGE SCALE GENOMIC DNA]</scope>
</reference>
<comment type="caution">
    <text evidence="1">The sequence shown here is derived from an EMBL/GenBank/DDBJ whole genome shotgun (WGS) entry which is preliminary data.</text>
</comment>
<dbReference type="Proteomes" id="UP000176431">
    <property type="component" value="Unassembled WGS sequence"/>
</dbReference>
<accession>A0A1F5B213</accession>
<dbReference type="SUPFAM" id="SSF50447">
    <property type="entry name" value="Translation proteins"/>
    <property type="match status" value="1"/>
</dbReference>
<organism evidence="1 2">
    <name type="scientific">Candidatus Azambacteria bacterium RIFCSPHIGHO2_01_FULL_40_24</name>
    <dbReference type="NCBI Taxonomy" id="1797301"/>
    <lineage>
        <taxon>Bacteria</taxon>
        <taxon>Candidatus Azamiibacteriota</taxon>
    </lineage>
</organism>
<proteinExistence type="predicted"/>
<dbReference type="InterPro" id="IPR009000">
    <property type="entry name" value="Transl_B-barrel_sf"/>
</dbReference>
<dbReference type="Gene3D" id="2.40.30.10">
    <property type="entry name" value="Translation factors"/>
    <property type="match status" value="1"/>
</dbReference>
<sequence>MKKVGTVTHYYGNISVAIVALAGKLSKGDKVKFESGKTEFEQTVESMQIEHKEIDSAKKGDIVGMKVDEKVSEGADVYLMEE</sequence>
<gene>
    <name evidence="1" type="ORF">A2819_02825</name>
</gene>
<evidence type="ECO:0000313" key="1">
    <source>
        <dbReference type="EMBL" id="OGD24652.1"/>
    </source>
</evidence>